<name>A0AA41WBM8_9GAMM</name>
<evidence type="ECO:0000313" key="3">
    <source>
        <dbReference type="Proteomes" id="UP001165393"/>
    </source>
</evidence>
<proteinExistence type="predicted"/>
<dbReference type="EMBL" id="JAMQGP010000010">
    <property type="protein sequence ID" value="MCM2681378.1"/>
    <property type="molecule type" value="Genomic_DNA"/>
</dbReference>
<dbReference type="NCBIfam" id="TIGR02595">
    <property type="entry name" value="PEP_CTERM"/>
    <property type="match status" value="1"/>
</dbReference>
<keyword evidence="1" id="KW-0732">Signal</keyword>
<protein>
    <submittedName>
        <fullName evidence="2">PEP-CTERM sorting domain-containing protein</fullName>
    </submittedName>
</protein>
<dbReference type="AlphaFoldDB" id="A0AA41WBM8"/>
<feature type="signal peptide" evidence="1">
    <location>
        <begin position="1"/>
        <end position="19"/>
    </location>
</feature>
<dbReference type="InterPro" id="IPR013424">
    <property type="entry name" value="Ice-binding_C"/>
</dbReference>
<dbReference type="RefSeq" id="WP_251262859.1">
    <property type="nucleotide sequence ID" value="NZ_JAMQGP010000010.1"/>
</dbReference>
<keyword evidence="3" id="KW-1185">Reference proteome</keyword>
<reference evidence="2 3" key="1">
    <citation type="journal article" date="2013" name="Antonie Van Leeuwenhoek">
        <title>Echinimonas agarilytica gen. nov., sp. nov., a new gammaproteobacterium isolated from the sea urchin Strongylocentrotus intermedius.</title>
        <authorList>
            <person name="Nedashkovskaya O.I."/>
            <person name="Stenkova A.M."/>
            <person name="Zhukova N.V."/>
            <person name="Van Trappen S."/>
            <person name="Lee J.S."/>
            <person name="Kim S.B."/>
        </authorList>
    </citation>
    <scope>NUCLEOTIDE SEQUENCE [LARGE SCALE GENOMIC DNA]</scope>
    <source>
        <strain evidence="2 3">KMM 6351</strain>
    </source>
</reference>
<dbReference type="Proteomes" id="UP001165393">
    <property type="component" value="Unassembled WGS sequence"/>
</dbReference>
<evidence type="ECO:0000313" key="2">
    <source>
        <dbReference type="EMBL" id="MCM2681378.1"/>
    </source>
</evidence>
<comment type="caution">
    <text evidence="2">The sequence shown here is derived from an EMBL/GenBank/DDBJ whole genome shotgun (WGS) entry which is preliminary data.</text>
</comment>
<feature type="chain" id="PRO_5041333076" evidence="1">
    <location>
        <begin position="20"/>
        <end position="228"/>
    </location>
</feature>
<organism evidence="2 3">
    <name type="scientific">Echinimonas agarilytica</name>
    <dbReference type="NCBI Taxonomy" id="1215918"/>
    <lineage>
        <taxon>Bacteria</taxon>
        <taxon>Pseudomonadati</taxon>
        <taxon>Pseudomonadota</taxon>
        <taxon>Gammaproteobacteria</taxon>
        <taxon>Alteromonadales</taxon>
        <taxon>Echinimonadaceae</taxon>
        <taxon>Echinimonas</taxon>
    </lineage>
</organism>
<accession>A0AA41WBM8</accession>
<sequence length="228" mass="24172">MIKTSIVAVACVLSGIAQASVLYDSADVAPNLFDIGTSDNVAIVPQQLAGQFNVAETIEMTTVSVFGAYADWSHFIPGIAGNTSVDNFNVSVLSGDNGDAVVSSNIATSVTRTLAATAADIGWFYDIYRYEFSVNSTVLEGGKDYWLAVSNTTPSLDIEWGWATSSNPTSSSLVSLDQGNSWRYNGGSLAFSIEGDVVSVDVPEPNVLVVFMLGLLALLAVTKRRIHD</sequence>
<evidence type="ECO:0000256" key="1">
    <source>
        <dbReference type="SAM" id="SignalP"/>
    </source>
</evidence>
<gene>
    <name evidence="2" type="ORF">NAF29_17150</name>
</gene>